<proteinExistence type="predicted"/>
<name>A0ABQ1WB63_9FLAO</name>
<dbReference type="RefSeq" id="WP_011710293.1">
    <property type="nucleotide sequence ID" value="NZ_BMIX01000001.1"/>
</dbReference>
<accession>A0ABQ1WB63</accession>
<gene>
    <name evidence="1" type="ORF">GCM10011532_04380</name>
</gene>
<dbReference type="EMBL" id="BMIX01000001">
    <property type="protein sequence ID" value="GGG24278.1"/>
    <property type="molecule type" value="Genomic_DNA"/>
</dbReference>
<evidence type="ECO:0000313" key="2">
    <source>
        <dbReference type="Proteomes" id="UP000605733"/>
    </source>
</evidence>
<keyword evidence="2" id="KW-1185">Reference proteome</keyword>
<organism evidence="1 2">
    <name type="scientific">Christiangramia forsetii</name>
    <dbReference type="NCBI Taxonomy" id="411153"/>
    <lineage>
        <taxon>Bacteria</taxon>
        <taxon>Pseudomonadati</taxon>
        <taxon>Bacteroidota</taxon>
        <taxon>Flavobacteriia</taxon>
        <taxon>Flavobacteriales</taxon>
        <taxon>Flavobacteriaceae</taxon>
        <taxon>Christiangramia</taxon>
    </lineage>
</organism>
<sequence length="95" mass="11159">MINRFPHTATIKLETVGEGKLPEVTKEEITLKGRYEPEKGNKNLDYKAKFYCEQTPEQLKSNPHAFDDQKMDIFGRSITIKQAWPYQTHCELWLD</sequence>
<protein>
    <submittedName>
        <fullName evidence="1">Uncharacterized protein</fullName>
    </submittedName>
</protein>
<comment type="caution">
    <text evidence="1">The sequence shown here is derived from an EMBL/GenBank/DDBJ whole genome shotgun (WGS) entry which is preliminary data.</text>
</comment>
<dbReference type="Proteomes" id="UP000605733">
    <property type="component" value="Unassembled WGS sequence"/>
</dbReference>
<evidence type="ECO:0000313" key="1">
    <source>
        <dbReference type="EMBL" id="GGG24278.1"/>
    </source>
</evidence>
<reference evidence="2" key="1">
    <citation type="journal article" date="2019" name="Int. J. Syst. Evol. Microbiol.">
        <title>The Global Catalogue of Microorganisms (GCM) 10K type strain sequencing project: providing services to taxonomists for standard genome sequencing and annotation.</title>
        <authorList>
            <consortium name="The Broad Institute Genomics Platform"/>
            <consortium name="The Broad Institute Genome Sequencing Center for Infectious Disease"/>
            <person name="Wu L."/>
            <person name="Ma J."/>
        </authorList>
    </citation>
    <scope>NUCLEOTIDE SEQUENCE [LARGE SCALE GENOMIC DNA]</scope>
    <source>
        <strain evidence="2">CGMCC 1.15422</strain>
    </source>
</reference>